<evidence type="ECO:0000256" key="3">
    <source>
        <dbReference type="ARBA" id="ARBA00023163"/>
    </source>
</evidence>
<dbReference type="Gene3D" id="1.20.120.530">
    <property type="entry name" value="GntR ligand-binding domain-like"/>
    <property type="match status" value="1"/>
</dbReference>
<dbReference type="InterPro" id="IPR011711">
    <property type="entry name" value="GntR_C"/>
</dbReference>
<protein>
    <recommendedName>
        <fullName evidence="4">GntR C-terminal domain-containing protein</fullName>
    </recommendedName>
</protein>
<dbReference type="Proteomes" id="UP001156691">
    <property type="component" value="Unassembled WGS sequence"/>
</dbReference>
<sequence>MTSGAQVMPRASVGDTIEGPFELLRARAFIEGAIAAEAARLATPSDIAALDDVLGGMQSQRGSGDPMIRLDRAFHTGIAGILGNAVLVRFIGDLFDQRINPYFERLAVYFEDGDTWRTAVAEHAAIRDAIAAHDVEGAKAAMQTHLRLSQERFQRSFGEAVEEPGRPGS</sequence>
<dbReference type="SMART" id="SM00895">
    <property type="entry name" value="FCD"/>
    <property type="match status" value="1"/>
</dbReference>
<keyword evidence="1" id="KW-0805">Transcription regulation</keyword>
<feature type="domain" description="GntR C-terminal" evidence="4">
    <location>
        <begin position="22"/>
        <end position="148"/>
    </location>
</feature>
<accession>A0ABQ5W1S6</accession>
<dbReference type="Pfam" id="PF07729">
    <property type="entry name" value="FCD"/>
    <property type="match status" value="1"/>
</dbReference>
<proteinExistence type="predicted"/>
<dbReference type="InterPro" id="IPR008920">
    <property type="entry name" value="TF_FadR/GntR_C"/>
</dbReference>
<dbReference type="SUPFAM" id="SSF48008">
    <property type="entry name" value="GntR ligand-binding domain-like"/>
    <property type="match status" value="1"/>
</dbReference>
<dbReference type="PANTHER" id="PTHR43537">
    <property type="entry name" value="TRANSCRIPTIONAL REGULATOR, GNTR FAMILY"/>
    <property type="match status" value="1"/>
</dbReference>
<evidence type="ECO:0000313" key="6">
    <source>
        <dbReference type="Proteomes" id="UP001156691"/>
    </source>
</evidence>
<keyword evidence="2" id="KW-0238">DNA-binding</keyword>
<keyword evidence="6" id="KW-1185">Reference proteome</keyword>
<evidence type="ECO:0000256" key="1">
    <source>
        <dbReference type="ARBA" id="ARBA00023015"/>
    </source>
</evidence>
<dbReference type="PANTHER" id="PTHR43537:SF5">
    <property type="entry name" value="UXU OPERON TRANSCRIPTIONAL REGULATOR"/>
    <property type="match status" value="1"/>
</dbReference>
<name>A0ABQ5W1S6_9HYPH</name>
<keyword evidence="3" id="KW-0804">Transcription</keyword>
<organism evidence="5 6">
    <name type="scientific">Devosia nitrariae</name>
    <dbReference type="NCBI Taxonomy" id="2071872"/>
    <lineage>
        <taxon>Bacteria</taxon>
        <taxon>Pseudomonadati</taxon>
        <taxon>Pseudomonadota</taxon>
        <taxon>Alphaproteobacteria</taxon>
        <taxon>Hyphomicrobiales</taxon>
        <taxon>Devosiaceae</taxon>
        <taxon>Devosia</taxon>
    </lineage>
</organism>
<reference evidence="6" key="1">
    <citation type="journal article" date="2019" name="Int. J. Syst. Evol. Microbiol.">
        <title>The Global Catalogue of Microorganisms (GCM) 10K type strain sequencing project: providing services to taxonomists for standard genome sequencing and annotation.</title>
        <authorList>
            <consortium name="The Broad Institute Genomics Platform"/>
            <consortium name="The Broad Institute Genome Sequencing Center for Infectious Disease"/>
            <person name="Wu L."/>
            <person name="Ma J."/>
        </authorList>
    </citation>
    <scope>NUCLEOTIDE SEQUENCE [LARGE SCALE GENOMIC DNA]</scope>
    <source>
        <strain evidence="6">NBRC 112416</strain>
    </source>
</reference>
<evidence type="ECO:0000256" key="2">
    <source>
        <dbReference type="ARBA" id="ARBA00023125"/>
    </source>
</evidence>
<evidence type="ECO:0000259" key="4">
    <source>
        <dbReference type="SMART" id="SM00895"/>
    </source>
</evidence>
<gene>
    <name evidence="5" type="ORF">GCM10010862_12830</name>
</gene>
<evidence type="ECO:0000313" key="5">
    <source>
        <dbReference type="EMBL" id="GLQ54024.1"/>
    </source>
</evidence>
<dbReference type="EMBL" id="BSNS01000007">
    <property type="protein sequence ID" value="GLQ54024.1"/>
    <property type="molecule type" value="Genomic_DNA"/>
</dbReference>
<comment type="caution">
    <text evidence="5">The sequence shown here is derived from an EMBL/GenBank/DDBJ whole genome shotgun (WGS) entry which is preliminary data.</text>
</comment>